<evidence type="ECO:0000313" key="4">
    <source>
        <dbReference type="EMBL" id="TFK19347.1"/>
    </source>
</evidence>
<dbReference type="STRING" id="230819.A0A5C3KHH2"/>
<dbReference type="PANTHER" id="PTHR19959">
    <property type="entry name" value="KINESIN LIGHT CHAIN"/>
    <property type="match status" value="1"/>
</dbReference>
<feature type="region of interest" description="Disordered" evidence="2">
    <location>
        <begin position="1"/>
        <end position="26"/>
    </location>
</feature>
<evidence type="ECO:0000313" key="5">
    <source>
        <dbReference type="Proteomes" id="UP000307440"/>
    </source>
</evidence>
<dbReference type="Gene3D" id="3.40.50.300">
    <property type="entry name" value="P-loop containing nucleotide triphosphate hydrolases"/>
    <property type="match status" value="1"/>
</dbReference>
<evidence type="ECO:0000256" key="2">
    <source>
        <dbReference type="SAM" id="MobiDB-lite"/>
    </source>
</evidence>
<dbReference type="Pfam" id="PF13374">
    <property type="entry name" value="TPR_10"/>
    <property type="match status" value="3"/>
</dbReference>
<dbReference type="EMBL" id="ML210345">
    <property type="protein sequence ID" value="TFK19347.1"/>
    <property type="molecule type" value="Genomic_DNA"/>
</dbReference>
<dbReference type="InterPro" id="IPR019734">
    <property type="entry name" value="TPR_rpt"/>
</dbReference>
<keyword evidence="1" id="KW-0677">Repeat</keyword>
<sequence>MDKLRAKVHHWRKGGGSGESNQTEAQRDVIIPDRNILPNVLKADFHNSHLQTAERITNNYNTYGGITDANQALQLLGNPKGCSWDPSRACLDGTRLNHIKAILSWATSLEVEPATSGARILLVPGPAGSGKSALAHTICEQLDHKGLLVCSVFFDTTGQQPTAEDFTVALILGLSSINDSVKKAIAEIIIENRTLASASALRQLKDIILPIMPTLPTNRNFVVGIDALDEQPNPATLQLLQEHVPRLPSTFRFILTTRPARQVMQYLETRPHIISFPHCLVGDISNTDVKLYITFRLSNTNYSDSISDGLLAAFVAKAEGLFLWAETVLNHIDNAFNHAAELADIIAGASSYWTEAETAVVKLERLYEHILSKLEWKDRRFVEKYNIVVGALVTVREPLSRRGLAALYSPDGITEDDVHGICMLIRPLLQNYCVDDPTQPIHLLHLSVQEYLVQRAPQHFRIDSEVHHDSLTRLCLLTIRRELTAENVPILGYSDGDWVWDLPEKRPEIPVLLRYSFQEPLWYSIQHFDAHWDFVREKGNKKLTTLIHEIVVENPRPILEVVASTRSMIDIVSFQRKVLPHSSTSLAQARCMAKIYISLAAFLLGQNRRMEALPLFQEAVELYAPYNPAKCLDFAVALEFATSLAFLGDCLWDKDRVEEALPRVEEALAISRQLALTHTREARPALVHSLGTKGDLLSEIGRHDEACEVEIEVVELYRQLSVDQPEKFQLPLAWALRKLAWSLEKCNKHEEAVIVALEDVEYSRKTIKHSLDTRADLADSLQRDAMHLCAAKSSPDSCEAAQEASEIRSALAGEDPKSNHSHLADSLAYLTSYLSNYGREAEAIPFSCEAIALYRQLAANDLSTCELRLSDALHNHSLCLHNIGRSAEAVEYCQEAVDMRRRLVDNDPGKYNPDLAISLNSLAMHLDNCGRAAEAIPFSCEAIAIYRQLGTNDPSTFEPRLSSSLHNHSIYLDKIGRTAEAVEHCQEAVDILRRLVDSNPGKYNLDLASSLTNLAVYLDNCGRAAGAIPFSCEAIAIYRQLGANDPSTFEPGLSSSLRNHSLYLDEIGRSAEAVECCQEAVDIRRRLVDNDPGKYNPGLADSLSCLAIHLNDCGRAAEAIPFSCEAIAMYRQLAANDPSILPLLSDSLQDHGIYLEAIGRTAEVAEFSQEAGEIKRRIAQSSPEEPDPVL</sequence>
<dbReference type="Gene3D" id="1.25.40.10">
    <property type="entry name" value="Tetratricopeptide repeat domain"/>
    <property type="match status" value="4"/>
</dbReference>
<dbReference type="Pfam" id="PF24883">
    <property type="entry name" value="NPHP3_N"/>
    <property type="match status" value="1"/>
</dbReference>
<evidence type="ECO:0000259" key="3">
    <source>
        <dbReference type="Pfam" id="PF24883"/>
    </source>
</evidence>
<dbReference type="InterPro" id="IPR011990">
    <property type="entry name" value="TPR-like_helical_dom_sf"/>
</dbReference>
<dbReference type="InterPro" id="IPR027417">
    <property type="entry name" value="P-loop_NTPase"/>
</dbReference>
<name>A0A5C3KHH2_COPMA</name>
<dbReference type="SUPFAM" id="SSF52540">
    <property type="entry name" value="P-loop containing nucleoside triphosphate hydrolases"/>
    <property type="match status" value="1"/>
</dbReference>
<dbReference type="PANTHER" id="PTHR19959:SF119">
    <property type="entry name" value="FUNGAL LIPASE-LIKE DOMAIN-CONTAINING PROTEIN"/>
    <property type="match status" value="1"/>
</dbReference>
<protein>
    <submittedName>
        <fullName evidence="4">TPR-like protein</fullName>
    </submittedName>
</protein>
<evidence type="ECO:0000256" key="1">
    <source>
        <dbReference type="ARBA" id="ARBA00022737"/>
    </source>
</evidence>
<proteinExistence type="predicted"/>
<dbReference type="SMART" id="SM00028">
    <property type="entry name" value="TPR"/>
    <property type="match status" value="8"/>
</dbReference>
<dbReference type="OrthoDB" id="3038309at2759"/>
<dbReference type="Proteomes" id="UP000307440">
    <property type="component" value="Unassembled WGS sequence"/>
</dbReference>
<dbReference type="AlphaFoldDB" id="A0A5C3KHH2"/>
<organism evidence="4 5">
    <name type="scientific">Coprinopsis marcescibilis</name>
    <name type="common">Agaric fungus</name>
    <name type="synonym">Psathyrella marcescibilis</name>
    <dbReference type="NCBI Taxonomy" id="230819"/>
    <lineage>
        <taxon>Eukaryota</taxon>
        <taxon>Fungi</taxon>
        <taxon>Dikarya</taxon>
        <taxon>Basidiomycota</taxon>
        <taxon>Agaricomycotina</taxon>
        <taxon>Agaricomycetes</taxon>
        <taxon>Agaricomycetidae</taxon>
        <taxon>Agaricales</taxon>
        <taxon>Agaricineae</taxon>
        <taxon>Psathyrellaceae</taxon>
        <taxon>Coprinopsis</taxon>
    </lineage>
</organism>
<feature type="compositionally biased region" description="Basic residues" evidence="2">
    <location>
        <begin position="1"/>
        <end position="13"/>
    </location>
</feature>
<dbReference type="InterPro" id="IPR056884">
    <property type="entry name" value="NPHP3-like_N"/>
</dbReference>
<gene>
    <name evidence="4" type="ORF">FA15DRAFT_213314</name>
</gene>
<accession>A0A5C3KHH2</accession>
<reference evidence="4 5" key="1">
    <citation type="journal article" date="2019" name="Nat. Ecol. Evol.">
        <title>Megaphylogeny resolves global patterns of mushroom evolution.</title>
        <authorList>
            <person name="Varga T."/>
            <person name="Krizsan K."/>
            <person name="Foldi C."/>
            <person name="Dima B."/>
            <person name="Sanchez-Garcia M."/>
            <person name="Sanchez-Ramirez S."/>
            <person name="Szollosi G.J."/>
            <person name="Szarkandi J.G."/>
            <person name="Papp V."/>
            <person name="Albert L."/>
            <person name="Andreopoulos W."/>
            <person name="Angelini C."/>
            <person name="Antonin V."/>
            <person name="Barry K.W."/>
            <person name="Bougher N.L."/>
            <person name="Buchanan P."/>
            <person name="Buyck B."/>
            <person name="Bense V."/>
            <person name="Catcheside P."/>
            <person name="Chovatia M."/>
            <person name="Cooper J."/>
            <person name="Damon W."/>
            <person name="Desjardin D."/>
            <person name="Finy P."/>
            <person name="Geml J."/>
            <person name="Haridas S."/>
            <person name="Hughes K."/>
            <person name="Justo A."/>
            <person name="Karasinski D."/>
            <person name="Kautmanova I."/>
            <person name="Kiss B."/>
            <person name="Kocsube S."/>
            <person name="Kotiranta H."/>
            <person name="LaButti K.M."/>
            <person name="Lechner B.E."/>
            <person name="Liimatainen K."/>
            <person name="Lipzen A."/>
            <person name="Lukacs Z."/>
            <person name="Mihaltcheva S."/>
            <person name="Morgado L.N."/>
            <person name="Niskanen T."/>
            <person name="Noordeloos M.E."/>
            <person name="Ohm R.A."/>
            <person name="Ortiz-Santana B."/>
            <person name="Ovrebo C."/>
            <person name="Racz N."/>
            <person name="Riley R."/>
            <person name="Savchenko A."/>
            <person name="Shiryaev A."/>
            <person name="Soop K."/>
            <person name="Spirin V."/>
            <person name="Szebenyi C."/>
            <person name="Tomsovsky M."/>
            <person name="Tulloss R.E."/>
            <person name="Uehling J."/>
            <person name="Grigoriev I.V."/>
            <person name="Vagvolgyi C."/>
            <person name="Papp T."/>
            <person name="Martin F.M."/>
            <person name="Miettinen O."/>
            <person name="Hibbett D.S."/>
            <person name="Nagy L.G."/>
        </authorList>
    </citation>
    <scope>NUCLEOTIDE SEQUENCE [LARGE SCALE GENOMIC DNA]</scope>
    <source>
        <strain evidence="4 5">CBS 121175</strain>
    </source>
</reference>
<feature type="domain" description="Nephrocystin 3-like N-terminal" evidence="3">
    <location>
        <begin position="115"/>
        <end position="258"/>
    </location>
</feature>
<keyword evidence="5" id="KW-1185">Reference proteome</keyword>
<dbReference type="SUPFAM" id="SSF48452">
    <property type="entry name" value="TPR-like"/>
    <property type="match status" value="4"/>
</dbReference>